<reference evidence="3" key="1">
    <citation type="submission" date="2016-10" db="EMBL/GenBank/DDBJ databases">
        <authorList>
            <person name="Varghese N."/>
            <person name="Submissions S."/>
        </authorList>
    </citation>
    <scope>NUCLEOTIDE SEQUENCE [LARGE SCALE GENOMIC DNA]</scope>
    <source>
        <strain evidence="3">DSM 3669</strain>
    </source>
</reference>
<sequence length="65" mass="7181">MLYSGADQSTWFSALIQNGPFLTLIVFVLLMIPLRFYGALAEDVKRAGEIVGQGARHCFGFLTKT</sequence>
<dbReference type="AlphaFoldDB" id="A0A1I6D5U5"/>
<keyword evidence="1" id="KW-0812">Transmembrane</keyword>
<protein>
    <submittedName>
        <fullName evidence="2">Uncharacterized protein</fullName>
    </submittedName>
</protein>
<accession>A0A1I6D5U5</accession>
<organism evidence="2 3">
    <name type="scientific">Desulfoscipio geothermicus DSM 3669</name>
    <dbReference type="NCBI Taxonomy" id="1121426"/>
    <lineage>
        <taxon>Bacteria</taxon>
        <taxon>Bacillati</taxon>
        <taxon>Bacillota</taxon>
        <taxon>Clostridia</taxon>
        <taxon>Eubacteriales</taxon>
        <taxon>Desulfallaceae</taxon>
        <taxon>Desulfoscipio</taxon>
    </lineage>
</organism>
<evidence type="ECO:0000313" key="2">
    <source>
        <dbReference type="EMBL" id="SFR00839.1"/>
    </source>
</evidence>
<gene>
    <name evidence="2" type="ORF">SAMN05660706_1065</name>
</gene>
<keyword evidence="1" id="KW-0472">Membrane</keyword>
<dbReference type="EMBL" id="FOYM01000006">
    <property type="protein sequence ID" value="SFR00839.1"/>
    <property type="molecule type" value="Genomic_DNA"/>
</dbReference>
<keyword evidence="1" id="KW-1133">Transmembrane helix</keyword>
<keyword evidence="3" id="KW-1185">Reference proteome</keyword>
<name>A0A1I6D5U5_9FIRM</name>
<dbReference type="Proteomes" id="UP000199584">
    <property type="component" value="Unassembled WGS sequence"/>
</dbReference>
<feature type="transmembrane region" description="Helical" evidence="1">
    <location>
        <begin position="20"/>
        <end position="37"/>
    </location>
</feature>
<evidence type="ECO:0000313" key="3">
    <source>
        <dbReference type="Proteomes" id="UP000199584"/>
    </source>
</evidence>
<proteinExistence type="predicted"/>
<evidence type="ECO:0000256" key="1">
    <source>
        <dbReference type="SAM" id="Phobius"/>
    </source>
</evidence>